<comment type="caution">
    <text evidence="8">The sequence shown here is derived from an EMBL/GenBank/DDBJ whole genome shotgun (WGS) entry which is preliminary data.</text>
</comment>
<comment type="pathway">
    <text evidence="1 6">Carbohydrate biosynthesis; dTDP-L-rhamnose biosynthesis.</text>
</comment>
<reference evidence="8 9" key="1">
    <citation type="submission" date="2023-10" db="EMBL/GenBank/DDBJ databases">
        <title>Phytobacter spp. The emergence of a new genus of hospital-origin enterobacteria encoding carbapenemases in Argentina.</title>
        <authorList>
            <person name="Vay C."/>
            <person name="Almuzara M."/>
            <person name="Traglia G.M."/>
            <person name="Campos J."/>
        </authorList>
    </citation>
    <scope>NUCLEOTIDE SEQUENCE [LARGE SCALE GENOMIC DNA]</scope>
    <source>
        <strain evidence="8 9">CVMA36</strain>
    </source>
</reference>
<dbReference type="Gene3D" id="3.40.50.720">
    <property type="entry name" value="NAD(P)-binding Rossmann-like Domain"/>
    <property type="match status" value="1"/>
</dbReference>
<comment type="catalytic activity">
    <reaction evidence="5 6">
        <text>dTDP-beta-L-rhamnose + NADP(+) = dTDP-4-dehydro-beta-L-rhamnose + NADPH + H(+)</text>
        <dbReference type="Rhea" id="RHEA:21796"/>
        <dbReference type="ChEBI" id="CHEBI:15378"/>
        <dbReference type="ChEBI" id="CHEBI:57510"/>
        <dbReference type="ChEBI" id="CHEBI:57783"/>
        <dbReference type="ChEBI" id="CHEBI:58349"/>
        <dbReference type="ChEBI" id="CHEBI:62830"/>
        <dbReference type="EC" id="1.1.1.133"/>
    </reaction>
</comment>
<dbReference type="InterPro" id="IPR005913">
    <property type="entry name" value="dTDP_dehydrorham_reduct"/>
</dbReference>
<evidence type="ECO:0000256" key="3">
    <source>
        <dbReference type="ARBA" id="ARBA00012929"/>
    </source>
</evidence>
<comment type="cofactor">
    <cofactor evidence="6">
        <name>Mg(2+)</name>
        <dbReference type="ChEBI" id="CHEBI:18420"/>
    </cofactor>
    <text evidence="6">Binds 1 Mg(2+) ion per monomer.</text>
</comment>
<dbReference type="GO" id="GO:0019305">
    <property type="term" value="P:dTDP-rhamnose biosynthetic process"/>
    <property type="evidence" value="ECO:0007669"/>
    <property type="project" value="TreeGrafter"/>
</dbReference>
<dbReference type="GO" id="GO:0008831">
    <property type="term" value="F:dTDP-4-dehydrorhamnose reductase activity"/>
    <property type="evidence" value="ECO:0007669"/>
    <property type="project" value="UniProtKB-EC"/>
</dbReference>
<proteinExistence type="inferred from homology"/>
<dbReference type="NCBIfam" id="TIGR01214">
    <property type="entry name" value="rmlD"/>
    <property type="match status" value="1"/>
</dbReference>
<dbReference type="RefSeq" id="WP_229220402.1">
    <property type="nucleotide sequence ID" value="NZ_JAWJAC010000005.1"/>
</dbReference>
<dbReference type="NCBIfam" id="NF007440">
    <property type="entry name" value="PRK09987.1"/>
    <property type="match status" value="1"/>
</dbReference>
<dbReference type="AlphaFoldDB" id="A0AB35RQA0"/>
<evidence type="ECO:0000313" key="9">
    <source>
        <dbReference type="Proteomes" id="UP001286589"/>
    </source>
</evidence>
<comment type="similarity">
    <text evidence="2 6">Belongs to the dTDP-4-dehydrorhamnose reductase family.</text>
</comment>
<dbReference type="PANTHER" id="PTHR10491">
    <property type="entry name" value="DTDP-4-DEHYDRORHAMNOSE REDUCTASE"/>
    <property type="match status" value="1"/>
</dbReference>
<dbReference type="Proteomes" id="UP001286589">
    <property type="component" value="Unassembled WGS sequence"/>
</dbReference>
<name>A0AB35RQA0_9ENTR</name>
<evidence type="ECO:0000256" key="5">
    <source>
        <dbReference type="ARBA" id="ARBA00048200"/>
    </source>
</evidence>
<comment type="function">
    <text evidence="6">Catalyzes the reduction of dTDP-6-deoxy-L-lyxo-4-hexulose to yield dTDP-L-rhamnose.</text>
</comment>
<dbReference type="SUPFAM" id="SSF51735">
    <property type="entry name" value="NAD(P)-binding Rossmann-fold domains"/>
    <property type="match status" value="1"/>
</dbReference>
<gene>
    <name evidence="8" type="primary">rfbD</name>
    <name evidence="8" type="ORF">R0H02_10425</name>
</gene>
<organism evidence="8 9">
    <name type="scientific">Phytobacter ursingii</name>
    <dbReference type="NCBI Taxonomy" id="1972431"/>
    <lineage>
        <taxon>Bacteria</taxon>
        <taxon>Pseudomonadati</taxon>
        <taxon>Pseudomonadota</taxon>
        <taxon>Gammaproteobacteria</taxon>
        <taxon>Enterobacterales</taxon>
        <taxon>Enterobacteriaceae</taxon>
        <taxon>Phytobacter</taxon>
    </lineage>
</organism>
<dbReference type="EMBL" id="JAWJAC010000005">
    <property type="protein sequence ID" value="MDV2862872.1"/>
    <property type="molecule type" value="Genomic_DNA"/>
</dbReference>
<keyword evidence="6" id="KW-0521">NADP</keyword>
<accession>A0AB35RQA0</accession>
<dbReference type="CDD" id="cd05254">
    <property type="entry name" value="dTDP_HR_like_SDR_e"/>
    <property type="match status" value="1"/>
</dbReference>
<dbReference type="InterPro" id="IPR036291">
    <property type="entry name" value="NAD(P)-bd_dom_sf"/>
</dbReference>
<dbReference type="Pfam" id="PF04321">
    <property type="entry name" value="RmlD_sub_bind"/>
    <property type="match status" value="1"/>
</dbReference>
<dbReference type="InterPro" id="IPR029903">
    <property type="entry name" value="RmlD-like-bd"/>
</dbReference>
<dbReference type="GO" id="GO:0005829">
    <property type="term" value="C:cytosol"/>
    <property type="evidence" value="ECO:0007669"/>
    <property type="project" value="TreeGrafter"/>
</dbReference>
<evidence type="ECO:0000256" key="6">
    <source>
        <dbReference type="RuleBase" id="RU364082"/>
    </source>
</evidence>
<keyword evidence="6 8" id="KW-0560">Oxidoreductase</keyword>
<evidence type="ECO:0000256" key="2">
    <source>
        <dbReference type="ARBA" id="ARBA00010944"/>
    </source>
</evidence>
<keyword evidence="9" id="KW-1185">Reference proteome</keyword>
<dbReference type="Gene3D" id="3.90.25.10">
    <property type="entry name" value="UDP-galactose 4-epimerase, domain 1"/>
    <property type="match status" value="1"/>
</dbReference>
<evidence type="ECO:0000256" key="1">
    <source>
        <dbReference type="ARBA" id="ARBA00004781"/>
    </source>
</evidence>
<sequence>MNILLFGKTGQVGWELQRSLNTLGNVVALDSRDTSYCADFTNLTGLADTVATLRPDIVVNAAAYTAVDRAESEKELAALVNASAVEVLAKSTAKIGATLVHYSTDYVFDGNGSHFRTEDEETAPINWYGQTKRDGELAILANNPRHLILRTSWVYASRGSNFIKTMLRLGSQNTSLKIIDDQFGAPTGAELIADCSALALRQLSSSPSLFGIYHLVASGSTTWYEFARFIFDTARELGYELSLEELLAISSDEYKTPAKRPLNSRLDNNKFKLKMNVNLPDWKDGVVRVLSELKG</sequence>
<evidence type="ECO:0000259" key="7">
    <source>
        <dbReference type="Pfam" id="PF04321"/>
    </source>
</evidence>
<dbReference type="EC" id="1.1.1.133" evidence="3 6"/>
<feature type="domain" description="RmlD-like substrate binding" evidence="7">
    <location>
        <begin position="1"/>
        <end position="293"/>
    </location>
</feature>
<evidence type="ECO:0000313" key="8">
    <source>
        <dbReference type="EMBL" id="MDV2862872.1"/>
    </source>
</evidence>
<protein>
    <recommendedName>
        <fullName evidence="4 6">dTDP-4-dehydrorhamnose reductase</fullName>
        <ecNumber evidence="3 6">1.1.1.133</ecNumber>
    </recommendedName>
</protein>
<dbReference type="PANTHER" id="PTHR10491:SF4">
    <property type="entry name" value="METHIONINE ADENOSYLTRANSFERASE 2 SUBUNIT BETA"/>
    <property type="match status" value="1"/>
</dbReference>
<evidence type="ECO:0000256" key="4">
    <source>
        <dbReference type="ARBA" id="ARBA00017099"/>
    </source>
</evidence>